<dbReference type="Proteomes" id="UP000799770">
    <property type="component" value="Unassembled WGS sequence"/>
</dbReference>
<sequence>MAPVLSRLELLPDELLLQVARQLEDGDLATCSRVSRKVRSIAQDILYRDIELEGHCFMSGAGKVALFLRTLIERPDLAQKVDTLQFLTSRRNVTGELKDHGVEFGEIRQLALNKVDELGYGKDHPWCRMMGVSINSAFGGLLLVLVPHLRGLTFGVYDNHHGLVSSEPFFAMYGTPAIIEPAVPMFRNLNSLGISADHLPILYLDMPHLTALTMDKVTTVQMCRLNGPGSLKGGFNLKELKLELVAQVADADLMDALQMSIADLLDAMGNPALTSFNTHIWSESFTHGHPSFDANFFIVKGLEKVAPSIQNIEIWIRHNCAHGDGEWILDHTKVPITNLKNFTSLKRLSLPYRFLALPSNEDSPDAENIDVAGLFPASLRTIELIYPYDTAVQFLREIVKKRDALPLLKKIGFVCSVDIAEPAELFWSTDMPEVKDAGICCDAVDHDTEEVHFLGHYVGIDSDDDEEEEDDDDLPELEELPEVEEMD</sequence>
<dbReference type="Pfam" id="PF12937">
    <property type="entry name" value="F-box-like"/>
    <property type="match status" value="1"/>
</dbReference>
<accession>A0A6A5Z4W9</accession>
<dbReference type="InterPro" id="IPR001810">
    <property type="entry name" value="F-box_dom"/>
</dbReference>
<dbReference type="AlphaFoldDB" id="A0A6A5Z4W9"/>
<feature type="domain" description="F-box" evidence="2">
    <location>
        <begin position="5"/>
        <end position="50"/>
    </location>
</feature>
<gene>
    <name evidence="3" type="ORF">BDV96DRAFT_647231</name>
</gene>
<dbReference type="PROSITE" id="PS50181">
    <property type="entry name" value="FBOX"/>
    <property type="match status" value="1"/>
</dbReference>
<dbReference type="SMART" id="SM00256">
    <property type="entry name" value="FBOX"/>
    <property type="match status" value="1"/>
</dbReference>
<feature type="compositionally biased region" description="Acidic residues" evidence="1">
    <location>
        <begin position="461"/>
        <end position="487"/>
    </location>
</feature>
<dbReference type="InterPro" id="IPR036047">
    <property type="entry name" value="F-box-like_dom_sf"/>
</dbReference>
<reference evidence="3" key="1">
    <citation type="journal article" date="2020" name="Stud. Mycol.">
        <title>101 Dothideomycetes genomes: a test case for predicting lifestyles and emergence of pathogens.</title>
        <authorList>
            <person name="Haridas S."/>
            <person name="Albert R."/>
            <person name="Binder M."/>
            <person name="Bloem J."/>
            <person name="Labutti K."/>
            <person name="Salamov A."/>
            <person name="Andreopoulos B."/>
            <person name="Baker S."/>
            <person name="Barry K."/>
            <person name="Bills G."/>
            <person name="Bluhm B."/>
            <person name="Cannon C."/>
            <person name="Castanera R."/>
            <person name="Culley D."/>
            <person name="Daum C."/>
            <person name="Ezra D."/>
            <person name="Gonzalez J."/>
            <person name="Henrissat B."/>
            <person name="Kuo A."/>
            <person name="Liang C."/>
            <person name="Lipzen A."/>
            <person name="Lutzoni F."/>
            <person name="Magnuson J."/>
            <person name="Mondo S."/>
            <person name="Nolan M."/>
            <person name="Ohm R."/>
            <person name="Pangilinan J."/>
            <person name="Park H.-J."/>
            <person name="Ramirez L."/>
            <person name="Alfaro M."/>
            <person name="Sun H."/>
            <person name="Tritt A."/>
            <person name="Yoshinaga Y."/>
            <person name="Zwiers L.-H."/>
            <person name="Turgeon B."/>
            <person name="Goodwin S."/>
            <person name="Spatafora J."/>
            <person name="Crous P."/>
            <person name="Grigoriev I."/>
        </authorList>
    </citation>
    <scope>NUCLEOTIDE SEQUENCE</scope>
    <source>
        <strain evidence="3">CBS 627.86</strain>
    </source>
</reference>
<evidence type="ECO:0000313" key="3">
    <source>
        <dbReference type="EMBL" id="KAF2114529.1"/>
    </source>
</evidence>
<protein>
    <recommendedName>
        <fullName evidence="2">F-box domain-containing protein</fullName>
    </recommendedName>
</protein>
<evidence type="ECO:0000259" key="2">
    <source>
        <dbReference type="PROSITE" id="PS50181"/>
    </source>
</evidence>
<name>A0A6A5Z4W9_9PLEO</name>
<dbReference type="OrthoDB" id="3750626at2759"/>
<proteinExistence type="predicted"/>
<feature type="region of interest" description="Disordered" evidence="1">
    <location>
        <begin position="459"/>
        <end position="487"/>
    </location>
</feature>
<organism evidence="3 4">
    <name type="scientific">Lophiotrema nucula</name>
    <dbReference type="NCBI Taxonomy" id="690887"/>
    <lineage>
        <taxon>Eukaryota</taxon>
        <taxon>Fungi</taxon>
        <taxon>Dikarya</taxon>
        <taxon>Ascomycota</taxon>
        <taxon>Pezizomycotina</taxon>
        <taxon>Dothideomycetes</taxon>
        <taxon>Pleosporomycetidae</taxon>
        <taxon>Pleosporales</taxon>
        <taxon>Lophiotremataceae</taxon>
        <taxon>Lophiotrema</taxon>
    </lineage>
</organism>
<evidence type="ECO:0000313" key="4">
    <source>
        <dbReference type="Proteomes" id="UP000799770"/>
    </source>
</evidence>
<dbReference type="SUPFAM" id="SSF81383">
    <property type="entry name" value="F-box domain"/>
    <property type="match status" value="1"/>
</dbReference>
<dbReference type="EMBL" id="ML977325">
    <property type="protein sequence ID" value="KAF2114529.1"/>
    <property type="molecule type" value="Genomic_DNA"/>
</dbReference>
<keyword evidence="4" id="KW-1185">Reference proteome</keyword>
<dbReference type="Gene3D" id="1.20.1280.50">
    <property type="match status" value="1"/>
</dbReference>
<evidence type="ECO:0000256" key="1">
    <source>
        <dbReference type="SAM" id="MobiDB-lite"/>
    </source>
</evidence>